<proteinExistence type="predicted"/>
<keyword evidence="1" id="KW-1133">Transmembrane helix</keyword>
<keyword evidence="1" id="KW-0472">Membrane</keyword>
<comment type="caution">
    <text evidence="2">The sequence shown here is derived from an EMBL/GenBank/DDBJ whole genome shotgun (WGS) entry which is preliminary data.</text>
</comment>
<protein>
    <submittedName>
        <fullName evidence="2">Uncharacterized protein</fullName>
    </submittedName>
</protein>
<evidence type="ECO:0000313" key="2">
    <source>
        <dbReference type="EMBL" id="EKV06232.1"/>
    </source>
</evidence>
<dbReference type="AlphaFoldDB" id="K9FDH6"/>
<evidence type="ECO:0000313" key="3">
    <source>
        <dbReference type="Proteomes" id="UP000009882"/>
    </source>
</evidence>
<evidence type="ECO:0000256" key="1">
    <source>
        <dbReference type="SAM" id="Phobius"/>
    </source>
</evidence>
<reference evidence="3" key="1">
    <citation type="journal article" date="2012" name="BMC Genomics">
        <title>Genome sequence of the necrotrophic fungus Penicillium digitatum, the main postharvest pathogen of citrus.</title>
        <authorList>
            <person name="Marcet-Houben M."/>
            <person name="Ballester A.-R."/>
            <person name="de la Fuente B."/>
            <person name="Harries E."/>
            <person name="Marcos J.F."/>
            <person name="Gonzalez-Candelas L."/>
            <person name="Gabaldon T."/>
        </authorList>
    </citation>
    <scope>NUCLEOTIDE SEQUENCE [LARGE SCALE GENOMIC DNA]</scope>
    <source>
        <strain evidence="3">PHI26 / CECT 20796</strain>
    </source>
</reference>
<gene>
    <name evidence="2" type="ORF">PDIG_77930</name>
</gene>
<dbReference type="EMBL" id="AKCT01000294">
    <property type="protein sequence ID" value="EKV06232.1"/>
    <property type="molecule type" value="Genomic_DNA"/>
</dbReference>
<dbReference type="Proteomes" id="UP000009882">
    <property type="component" value="Unassembled WGS sequence"/>
</dbReference>
<keyword evidence="1" id="KW-0812">Transmembrane</keyword>
<keyword evidence="3" id="KW-1185">Reference proteome</keyword>
<organism evidence="2 3">
    <name type="scientific">Penicillium digitatum (strain PHI26 / CECT 20796)</name>
    <name type="common">Green mold</name>
    <dbReference type="NCBI Taxonomy" id="1170229"/>
    <lineage>
        <taxon>Eukaryota</taxon>
        <taxon>Fungi</taxon>
        <taxon>Dikarya</taxon>
        <taxon>Ascomycota</taxon>
        <taxon>Pezizomycotina</taxon>
        <taxon>Eurotiomycetes</taxon>
        <taxon>Eurotiomycetidae</taxon>
        <taxon>Eurotiales</taxon>
        <taxon>Aspergillaceae</taxon>
        <taxon>Penicillium</taxon>
    </lineage>
</organism>
<name>K9FDH6_PEND2</name>
<sequence>MLILARQRESYAFGMIVGIAMLVCFSTIL</sequence>
<dbReference type="HOGENOM" id="CLU_3410704_0_0_1"/>
<feature type="transmembrane region" description="Helical" evidence="1">
    <location>
        <begin position="12"/>
        <end position="28"/>
    </location>
</feature>
<accession>K9FDH6</accession>
<dbReference type="InParanoid" id="K9FDH6"/>